<organism evidence="1 2">
    <name type="scientific">Pseudonocardia alni</name>
    <name type="common">Amycolata alni</name>
    <dbReference type="NCBI Taxonomy" id="33907"/>
    <lineage>
        <taxon>Bacteria</taxon>
        <taxon>Bacillati</taxon>
        <taxon>Actinomycetota</taxon>
        <taxon>Actinomycetes</taxon>
        <taxon>Pseudonocardiales</taxon>
        <taxon>Pseudonocardiaceae</taxon>
        <taxon>Pseudonocardia</taxon>
    </lineage>
</organism>
<name>A0AA44ULV5_PSEA5</name>
<reference evidence="1 2" key="1">
    <citation type="submission" date="2017-11" db="EMBL/GenBank/DDBJ databases">
        <title>Sequencing the genomes of 1000 actinobacteria strains.</title>
        <authorList>
            <person name="Klenk H.-P."/>
        </authorList>
    </citation>
    <scope>NUCLEOTIDE SEQUENCE [LARGE SCALE GENOMIC DNA]</scope>
    <source>
        <strain evidence="1 2">DSM 44104</strain>
    </source>
</reference>
<accession>A0AA44ULV5</accession>
<dbReference type="Proteomes" id="UP000232453">
    <property type="component" value="Unassembled WGS sequence"/>
</dbReference>
<comment type="caution">
    <text evidence="1">The sequence shown here is derived from an EMBL/GenBank/DDBJ whole genome shotgun (WGS) entry which is preliminary data.</text>
</comment>
<gene>
    <name evidence="1" type="ORF">ATL51_1480</name>
</gene>
<proteinExistence type="predicted"/>
<sequence>MSSAGSSQPTAVVLPLGDSTASDPWELLARGEGAILRSEPSPGTGTDWRKPLRATSALADGVAKAVAGTGQAVTATGQRFILQMPSGSTDSLMEAVSGGYRAMTTNGAGRITGQVRLLPMNPAALAKSMSPVGVGLLALTVAAEMLGGDEQTRTLGEVKKGVDRLAVRLELDDEAELRTAEQTIETAHAALLDGASIPESVGLGAAMRDLQVIRNRSVALLDGWEQVARECAATTSGSALREKLGNVGSLGWDSFGLAVHTAYRAIALDSRRTVLTATEAQLRNPGAPLAAFRATVDADLAARAEEVRRMRMLFTRLASTPLTASTFSGRFLPAFASDEAAENGRSQALFAHLSAALAPQVALPTSVEADTITMDSRPDGTMRLIRPV</sequence>
<protein>
    <submittedName>
        <fullName evidence="1">Uncharacterized protein</fullName>
    </submittedName>
</protein>
<evidence type="ECO:0000313" key="2">
    <source>
        <dbReference type="Proteomes" id="UP000232453"/>
    </source>
</evidence>
<evidence type="ECO:0000313" key="1">
    <source>
        <dbReference type="EMBL" id="PKB29834.1"/>
    </source>
</evidence>
<dbReference type="AlphaFoldDB" id="A0AA44ULV5"/>
<dbReference type="EMBL" id="PHUJ01000003">
    <property type="protein sequence ID" value="PKB29834.1"/>
    <property type="molecule type" value="Genomic_DNA"/>
</dbReference>
<dbReference type="RefSeq" id="WP_100878100.1">
    <property type="nucleotide sequence ID" value="NZ_JBICSI010000005.1"/>
</dbReference>